<reference evidence="3 4" key="1">
    <citation type="submission" date="2016-04" db="EMBL/GenBank/DDBJ databases">
        <title>Complete genome seqeunce of Leptospira alstonii serovar Room22.</title>
        <authorList>
            <person name="Nally J.E."/>
            <person name="Bayles D.O."/>
            <person name="Hurley D."/>
            <person name="Fanning S."/>
            <person name="McMahon B.J."/>
            <person name="Arent Z."/>
        </authorList>
    </citation>
    <scope>NUCLEOTIDE SEQUENCE [LARGE SCALE GENOMIC DNA]</scope>
    <source>
        <strain evidence="3 4">GWTS #1</strain>
    </source>
</reference>
<sequence length="234" mass="26747">MKLTVFTKSLAFFIGNIKLRGFVPVLGQIFITITIFLFTISCAGMSQLQYSKIYSRAGWQLPEQVVETLKIKRGQIVADLGAGNGYFTKYLSREVGETGKVYAIEVEPDLVSKLKTKFSDHTPSNVQIILGNATNPNLPEKVDLIFSCNTYHHIENRSAYFSELKKFLKSEGRIAIVDHKDDLTGILRVLVTKDHWSPREILVKEMKEAGFEEIDRFDFLPTQNFFLFQIRKQN</sequence>
<evidence type="ECO:0000256" key="1">
    <source>
        <dbReference type="SAM" id="Phobius"/>
    </source>
</evidence>
<dbReference type="InterPro" id="IPR029063">
    <property type="entry name" value="SAM-dependent_MTases_sf"/>
</dbReference>
<feature type="domain" description="Methyltransferase" evidence="2">
    <location>
        <begin position="72"/>
        <end position="183"/>
    </location>
</feature>
<evidence type="ECO:0000313" key="3">
    <source>
        <dbReference type="EMBL" id="AOP35273.1"/>
    </source>
</evidence>
<dbReference type="KEGG" id="laj:A0128_16340"/>
<dbReference type="SUPFAM" id="SSF53335">
    <property type="entry name" value="S-adenosyl-L-methionine-dependent methyltransferases"/>
    <property type="match status" value="1"/>
</dbReference>
<dbReference type="Gene3D" id="3.40.50.150">
    <property type="entry name" value="Vaccinia Virus protein VP39"/>
    <property type="match status" value="1"/>
</dbReference>
<dbReference type="OrthoDB" id="9784101at2"/>
<name>A0A1D7V0B2_9LEPT</name>
<feature type="transmembrane region" description="Helical" evidence="1">
    <location>
        <begin position="21"/>
        <end position="40"/>
    </location>
</feature>
<keyword evidence="1" id="KW-0812">Transmembrane</keyword>
<dbReference type="InterPro" id="IPR025714">
    <property type="entry name" value="Methyltranfer_dom"/>
</dbReference>
<dbReference type="EMBL" id="CP015217">
    <property type="protein sequence ID" value="AOP35273.1"/>
    <property type="molecule type" value="Genomic_DNA"/>
</dbReference>
<evidence type="ECO:0000259" key="2">
    <source>
        <dbReference type="Pfam" id="PF13847"/>
    </source>
</evidence>
<dbReference type="CDD" id="cd02440">
    <property type="entry name" value="AdoMet_MTases"/>
    <property type="match status" value="1"/>
</dbReference>
<dbReference type="AlphaFoldDB" id="A0A1D7V0B2"/>
<keyword evidence="1" id="KW-0472">Membrane</keyword>
<gene>
    <name evidence="3" type="ORF">A0128_16340</name>
</gene>
<protein>
    <recommendedName>
        <fullName evidence="2">Methyltransferase domain-containing protein</fullName>
    </recommendedName>
</protein>
<proteinExistence type="predicted"/>
<keyword evidence="1" id="KW-1133">Transmembrane helix</keyword>
<accession>A0A1D7V0B2</accession>
<organism evidence="3 4">
    <name type="scientific">Leptospira tipperaryensis</name>
    <dbReference type="NCBI Taxonomy" id="2564040"/>
    <lineage>
        <taxon>Bacteria</taxon>
        <taxon>Pseudomonadati</taxon>
        <taxon>Spirochaetota</taxon>
        <taxon>Spirochaetia</taxon>
        <taxon>Leptospirales</taxon>
        <taxon>Leptospiraceae</taxon>
        <taxon>Leptospira</taxon>
    </lineage>
</organism>
<dbReference type="Proteomes" id="UP000094197">
    <property type="component" value="Chromosome 1"/>
</dbReference>
<dbReference type="Pfam" id="PF13847">
    <property type="entry name" value="Methyltransf_31"/>
    <property type="match status" value="1"/>
</dbReference>
<keyword evidence="4" id="KW-1185">Reference proteome</keyword>
<evidence type="ECO:0000313" key="4">
    <source>
        <dbReference type="Proteomes" id="UP000094197"/>
    </source>
</evidence>
<dbReference type="PANTHER" id="PTHR43861">
    <property type="entry name" value="TRANS-ACONITATE 2-METHYLTRANSFERASE-RELATED"/>
    <property type="match status" value="1"/>
</dbReference>
<dbReference type="RefSeq" id="WP_069608477.1">
    <property type="nucleotide sequence ID" value="NZ_CP015217.1"/>
</dbReference>